<keyword evidence="5" id="KW-0819">tRNA processing</keyword>
<gene>
    <name evidence="12" type="ORF">P8X34_08245</name>
</gene>
<keyword evidence="3" id="KW-0723">Serine/threonine-protein kinase</keyword>
<dbReference type="InterPro" id="IPR008266">
    <property type="entry name" value="Tyr_kinase_AS"/>
</dbReference>
<evidence type="ECO:0000256" key="2">
    <source>
        <dbReference type="ARBA" id="ARBA00012513"/>
    </source>
</evidence>
<dbReference type="InterPro" id="IPR018934">
    <property type="entry name" value="RIO_dom"/>
</dbReference>
<reference evidence="12 13" key="1">
    <citation type="submission" date="2023-03" db="EMBL/GenBank/DDBJ databases">
        <title>Speciation in Pyrococcus: adaptation to high temperature as a mechanism.</title>
        <authorList>
            <person name="Gu J."/>
        </authorList>
    </citation>
    <scope>NUCLEOTIDE SEQUENCE [LARGE SCALE GENOMIC DNA]</scope>
    <source>
        <strain evidence="12 13">LMOA34</strain>
    </source>
</reference>
<dbReference type="PANTHER" id="PTHR12209:SF0">
    <property type="entry name" value="EKC_KEOPS COMPLEX SUBUNIT TP53RK"/>
    <property type="match status" value="1"/>
</dbReference>
<dbReference type="Pfam" id="PF01163">
    <property type="entry name" value="RIO1"/>
    <property type="match status" value="1"/>
</dbReference>
<comment type="catalytic activity">
    <reaction evidence="9">
        <text>L-threonyl-[protein] + ATP = O-phospho-L-threonyl-[protein] + ADP + H(+)</text>
        <dbReference type="Rhea" id="RHEA:46608"/>
        <dbReference type="Rhea" id="RHEA-COMP:11060"/>
        <dbReference type="Rhea" id="RHEA-COMP:11605"/>
        <dbReference type="ChEBI" id="CHEBI:15378"/>
        <dbReference type="ChEBI" id="CHEBI:30013"/>
        <dbReference type="ChEBI" id="CHEBI:30616"/>
        <dbReference type="ChEBI" id="CHEBI:61977"/>
        <dbReference type="ChEBI" id="CHEBI:456216"/>
        <dbReference type="EC" id="2.7.11.1"/>
    </reaction>
</comment>
<keyword evidence="13" id="KW-1185">Reference proteome</keyword>
<evidence type="ECO:0000256" key="6">
    <source>
        <dbReference type="ARBA" id="ARBA00022741"/>
    </source>
</evidence>
<evidence type="ECO:0000256" key="4">
    <source>
        <dbReference type="ARBA" id="ARBA00022679"/>
    </source>
</evidence>
<dbReference type="PROSITE" id="PS00109">
    <property type="entry name" value="PROTEIN_KINASE_TYR"/>
    <property type="match status" value="1"/>
</dbReference>
<name>A0ABV4T7Q1_9EURY</name>
<evidence type="ECO:0000256" key="8">
    <source>
        <dbReference type="ARBA" id="ARBA00022840"/>
    </source>
</evidence>
<sequence length="229" mass="27401">MLNIRVLEIEMMLIKQGAEAKIYLAEFSELYFDYPIKVIVKERIKKRYRIEEIDTKLRKERTIREARILHRAKEFGVNVPYVFEVDTKNMIIVMEYIEGERLKELLERISLDEKLEICREIGRQVGKLHEAGIVHGDLTTSNMIMRKGKIYLIDFGLAEFDDTLEAQGVDLHLLRRAMESTHYRWFEEGFKAVLEGYAEVRGEEKRREIEEKIREIELRGRYRERSWLT</sequence>
<organism evidence="12 13">
    <name type="scientific">Pyrococcus kukulkanii</name>
    <dbReference type="NCBI Taxonomy" id="1609559"/>
    <lineage>
        <taxon>Archaea</taxon>
        <taxon>Methanobacteriati</taxon>
        <taxon>Methanobacteriota</taxon>
        <taxon>Thermococci</taxon>
        <taxon>Thermococcales</taxon>
        <taxon>Thermococcaceae</taxon>
        <taxon>Pyrococcus</taxon>
    </lineage>
</organism>
<dbReference type="Gene3D" id="3.30.200.20">
    <property type="entry name" value="Phosphorylase Kinase, domain 1"/>
    <property type="match status" value="1"/>
</dbReference>
<keyword evidence="6" id="KW-0547">Nucleotide-binding</keyword>
<comment type="caution">
    <text evidence="12">The sequence shown here is derived from an EMBL/GenBank/DDBJ whole genome shotgun (WGS) entry which is preliminary data.</text>
</comment>
<dbReference type="SMART" id="SM00220">
    <property type="entry name" value="S_TKc"/>
    <property type="match status" value="1"/>
</dbReference>
<dbReference type="GO" id="GO:0016301">
    <property type="term" value="F:kinase activity"/>
    <property type="evidence" value="ECO:0007669"/>
    <property type="project" value="UniProtKB-KW"/>
</dbReference>
<dbReference type="InterPro" id="IPR011009">
    <property type="entry name" value="Kinase-like_dom_sf"/>
</dbReference>
<dbReference type="EMBL" id="JARRIG010000005">
    <property type="protein sequence ID" value="MFA4804716.1"/>
    <property type="molecule type" value="Genomic_DNA"/>
</dbReference>
<dbReference type="EC" id="2.7.11.1" evidence="2"/>
<keyword evidence="7 12" id="KW-0418">Kinase</keyword>
<proteinExistence type="inferred from homology"/>
<dbReference type="InterPro" id="IPR022495">
    <property type="entry name" value="Bud32"/>
</dbReference>
<evidence type="ECO:0000313" key="12">
    <source>
        <dbReference type="EMBL" id="MFA4804716.1"/>
    </source>
</evidence>
<keyword evidence="4" id="KW-0808">Transferase</keyword>
<dbReference type="PANTHER" id="PTHR12209">
    <property type="entry name" value="NON-SPECIFIC SERINE/THREONINE PROTEIN KINASE"/>
    <property type="match status" value="1"/>
</dbReference>
<dbReference type="NCBIfam" id="NF011464">
    <property type="entry name" value="PRK14879.1-7"/>
    <property type="match status" value="1"/>
</dbReference>
<dbReference type="SUPFAM" id="SSF56112">
    <property type="entry name" value="Protein kinase-like (PK-like)"/>
    <property type="match status" value="1"/>
</dbReference>
<comment type="catalytic activity">
    <reaction evidence="10">
        <text>L-seryl-[protein] + ATP = O-phospho-L-seryl-[protein] + ADP + H(+)</text>
        <dbReference type="Rhea" id="RHEA:17989"/>
        <dbReference type="Rhea" id="RHEA-COMP:9863"/>
        <dbReference type="Rhea" id="RHEA-COMP:11604"/>
        <dbReference type="ChEBI" id="CHEBI:15378"/>
        <dbReference type="ChEBI" id="CHEBI:29999"/>
        <dbReference type="ChEBI" id="CHEBI:30616"/>
        <dbReference type="ChEBI" id="CHEBI:83421"/>
        <dbReference type="ChEBI" id="CHEBI:456216"/>
        <dbReference type="EC" id="2.7.11.1"/>
    </reaction>
</comment>
<evidence type="ECO:0000256" key="9">
    <source>
        <dbReference type="ARBA" id="ARBA00047899"/>
    </source>
</evidence>
<accession>A0ABV4T7Q1</accession>
<dbReference type="PROSITE" id="PS50011">
    <property type="entry name" value="PROTEIN_KINASE_DOM"/>
    <property type="match status" value="1"/>
</dbReference>
<evidence type="ECO:0000313" key="13">
    <source>
        <dbReference type="Proteomes" id="UP001571980"/>
    </source>
</evidence>
<evidence type="ECO:0000259" key="11">
    <source>
        <dbReference type="PROSITE" id="PS50011"/>
    </source>
</evidence>
<dbReference type="NCBIfam" id="NF011462">
    <property type="entry name" value="PRK14879.1-3"/>
    <property type="match status" value="1"/>
</dbReference>
<dbReference type="NCBIfam" id="TIGR03724">
    <property type="entry name" value="arch_bud32"/>
    <property type="match status" value="1"/>
</dbReference>
<feature type="domain" description="Protein kinase" evidence="11">
    <location>
        <begin position="8"/>
        <end position="229"/>
    </location>
</feature>
<dbReference type="InterPro" id="IPR000719">
    <property type="entry name" value="Prot_kinase_dom"/>
</dbReference>
<evidence type="ECO:0000256" key="10">
    <source>
        <dbReference type="ARBA" id="ARBA00048679"/>
    </source>
</evidence>
<evidence type="ECO:0000256" key="3">
    <source>
        <dbReference type="ARBA" id="ARBA00022527"/>
    </source>
</evidence>
<dbReference type="Gene3D" id="1.10.510.10">
    <property type="entry name" value="Transferase(Phosphotransferase) domain 1"/>
    <property type="match status" value="1"/>
</dbReference>
<comment type="similarity">
    <text evidence="1">Belongs to the protein kinase superfamily. BUD32 family.</text>
</comment>
<protein>
    <recommendedName>
        <fullName evidence="2">non-specific serine/threonine protein kinase</fullName>
        <ecNumber evidence="2">2.7.11.1</ecNumber>
    </recommendedName>
</protein>
<keyword evidence="8" id="KW-0067">ATP-binding</keyword>
<evidence type="ECO:0000256" key="1">
    <source>
        <dbReference type="ARBA" id="ARBA00010630"/>
    </source>
</evidence>
<evidence type="ECO:0000256" key="7">
    <source>
        <dbReference type="ARBA" id="ARBA00022777"/>
    </source>
</evidence>
<dbReference type="Proteomes" id="UP001571980">
    <property type="component" value="Unassembled WGS sequence"/>
</dbReference>
<evidence type="ECO:0000256" key="5">
    <source>
        <dbReference type="ARBA" id="ARBA00022694"/>
    </source>
</evidence>
<dbReference type="NCBIfam" id="NF011463">
    <property type="entry name" value="PRK14879.1-4"/>
    <property type="match status" value="1"/>
</dbReference>